<dbReference type="GO" id="GO:0007189">
    <property type="term" value="P:adenylate cyclase-activating G protein-coupled receptor signaling pathway"/>
    <property type="evidence" value="ECO:0000318"/>
    <property type="project" value="GO_Central"/>
</dbReference>
<keyword evidence="4 8" id="KW-1133">Transmembrane helix</keyword>
<keyword evidence="10" id="KW-1185">Reference proteome</keyword>
<organism evidence="10 11">
    <name type="scientific">Branchiostoma floridae</name>
    <name type="common">Florida lancelet</name>
    <name type="synonym">Amphioxus</name>
    <dbReference type="NCBI Taxonomy" id="7739"/>
    <lineage>
        <taxon>Eukaryota</taxon>
        <taxon>Metazoa</taxon>
        <taxon>Chordata</taxon>
        <taxon>Cephalochordata</taxon>
        <taxon>Leptocardii</taxon>
        <taxon>Amphioxiformes</taxon>
        <taxon>Branchiostomatidae</taxon>
        <taxon>Branchiostoma</taxon>
    </lineage>
</organism>
<evidence type="ECO:0000313" key="10">
    <source>
        <dbReference type="Proteomes" id="UP000001554"/>
    </source>
</evidence>
<reference evidence="10" key="1">
    <citation type="journal article" date="2020" name="Nat. Ecol. Evol.">
        <title>Deeply conserved synteny resolves early events in vertebrate evolution.</title>
        <authorList>
            <person name="Simakov O."/>
            <person name="Marletaz F."/>
            <person name="Yue J.X."/>
            <person name="O'Connell B."/>
            <person name="Jenkins J."/>
            <person name="Brandt A."/>
            <person name="Calef R."/>
            <person name="Tung C.H."/>
            <person name="Huang T.K."/>
            <person name="Schmutz J."/>
            <person name="Satoh N."/>
            <person name="Yu J.K."/>
            <person name="Putnam N.H."/>
            <person name="Green R.E."/>
            <person name="Rokhsar D.S."/>
        </authorList>
    </citation>
    <scope>NUCLEOTIDE SEQUENCE [LARGE SCALE GENOMIC DNA]</scope>
    <source>
        <strain evidence="10">S238N-H82</strain>
    </source>
</reference>
<evidence type="ECO:0000256" key="5">
    <source>
        <dbReference type="ARBA" id="ARBA00023136"/>
    </source>
</evidence>
<evidence type="ECO:0000259" key="9">
    <source>
        <dbReference type="PROSITE" id="PS50262"/>
    </source>
</evidence>
<gene>
    <name evidence="11" type="primary">LOC118407102</name>
</gene>
<protein>
    <submittedName>
        <fullName evidence="11">Cannabinoid receptor 1-like</fullName>
    </submittedName>
</protein>
<dbReference type="OMA" id="WANIHIY"/>
<keyword evidence="6" id="KW-0807">Transducer</keyword>
<dbReference type="Pfam" id="PF00001">
    <property type="entry name" value="7tm_1"/>
    <property type="match status" value="1"/>
</dbReference>
<accession>A0A9J7KK55</accession>
<feature type="transmembrane region" description="Helical" evidence="8">
    <location>
        <begin position="55"/>
        <end position="79"/>
    </location>
</feature>
<evidence type="ECO:0000256" key="4">
    <source>
        <dbReference type="ARBA" id="ARBA00022989"/>
    </source>
</evidence>
<evidence type="ECO:0000256" key="2">
    <source>
        <dbReference type="ARBA" id="ARBA00022475"/>
    </source>
</evidence>
<dbReference type="PANTHER" id="PTHR22750">
    <property type="entry name" value="G-PROTEIN COUPLED RECEPTOR"/>
    <property type="match status" value="1"/>
</dbReference>
<dbReference type="InterPro" id="IPR000276">
    <property type="entry name" value="GPCR_Rhodpsn"/>
</dbReference>
<evidence type="ECO:0000256" key="1">
    <source>
        <dbReference type="ARBA" id="ARBA00004651"/>
    </source>
</evidence>
<comment type="similarity">
    <text evidence="6">Belongs to the G-protein coupled receptor 1 family.</text>
</comment>
<dbReference type="SUPFAM" id="SSF81321">
    <property type="entry name" value="Family A G protein-coupled receptor-like"/>
    <property type="match status" value="1"/>
</dbReference>
<dbReference type="GO" id="GO:0004930">
    <property type="term" value="F:G protein-coupled receptor activity"/>
    <property type="evidence" value="ECO:0000318"/>
    <property type="project" value="GO_Central"/>
</dbReference>
<keyword evidence="6" id="KW-0675">Receptor</keyword>
<dbReference type="GeneID" id="118407102"/>
<dbReference type="PROSITE" id="PS00237">
    <property type="entry name" value="G_PROTEIN_RECEP_F1_1"/>
    <property type="match status" value="1"/>
</dbReference>
<feature type="transmembrane region" description="Helical" evidence="8">
    <location>
        <begin position="91"/>
        <end position="111"/>
    </location>
</feature>
<reference evidence="11" key="2">
    <citation type="submission" date="2025-08" db="UniProtKB">
        <authorList>
            <consortium name="RefSeq"/>
        </authorList>
    </citation>
    <scope>IDENTIFICATION</scope>
    <source>
        <strain evidence="11">S238N-H82</strain>
        <tissue evidence="11">Testes</tissue>
    </source>
</reference>
<keyword evidence="3 6" id="KW-0812">Transmembrane</keyword>
<name>A0A9J7KK55_BRAFL</name>
<dbReference type="GO" id="GO:0005886">
    <property type="term" value="C:plasma membrane"/>
    <property type="evidence" value="ECO:0000318"/>
    <property type="project" value="GO_Central"/>
</dbReference>
<feature type="transmembrane region" description="Helical" evidence="8">
    <location>
        <begin position="165"/>
        <end position="186"/>
    </location>
</feature>
<dbReference type="PRINTS" id="PR00237">
    <property type="entry name" value="GPCRRHODOPSN"/>
</dbReference>
<evidence type="ECO:0000256" key="8">
    <source>
        <dbReference type="SAM" id="Phobius"/>
    </source>
</evidence>
<sequence>MVSNATNATIHSSIAEEKILDALDCYYECLERNLTYDEANERCSVYGNPFSGADVNAVCMGLLGSLVVLSNCIVLWGILGTKQLRKAMYYYIANLAVADLVGGVVCLYVAFRPDAPSLWERLSLRTFIALAMVLSTSALTLLSIDRYVSIIHPVVYHNKVSGRQACVVILTSWVVILLVTFSSLMGWNCLEKDYAFSGRCASYLTLGNMIFIVTILLLLVCVTLWANIHIYRAIKRLMNRNPGGQGLAASRRDVRVIAVDNEPQPGPSKRPDNLSELGGPPAGGLRRDASSNAVDNEPQPGPSKRPNVPPSPRPPPNNE</sequence>
<keyword evidence="5 8" id="KW-0472">Membrane</keyword>
<dbReference type="GO" id="GO:0005737">
    <property type="term" value="C:cytoplasm"/>
    <property type="evidence" value="ECO:0000318"/>
    <property type="project" value="GO_Central"/>
</dbReference>
<feature type="compositionally biased region" description="Pro residues" evidence="7">
    <location>
        <begin position="299"/>
        <end position="319"/>
    </location>
</feature>
<evidence type="ECO:0000313" key="11">
    <source>
        <dbReference type="RefSeq" id="XP_035663413.1"/>
    </source>
</evidence>
<feature type="transmembrane region" description="Helical" evidence="8">
    <location>
        <begin position="123"/>
        <end position="144"/>
    </location>
</feature>
<comment type="subcellular location">
    <subcellularLocation>
        <location evidence="1">Cell membrane</location>
        <topology evidence="1">Multi-pass membrane protein</topology>
    </subcellularLocation>
</comment>
<dbReference type="RefSeq" id="XP_035663413.1">
    <property type="nucleotide sequence ID" value="XM_035807520.1"/>
</dbReference>
<proteinExistence type="inferred from homology"/>
<dbReference type="OrthoDB" id="8889623at2759"/>
<dbReference type="InterPro" id="IPR017452">
    <property type="entry name" value="GPCR_Rhodpsn_7TM"/>
</dbReference>
<keyword evidence="2" id="KW-1003">Cell membrane</keyword>
<evidence type="ECO:0000256" key="3">
    <source>
        <dbReference type="ARBA" id="ARBA00022692"/>
    </source>
</evidence>
<feature type="domain" description="G-protein coupled receptors family 1 profile" evidence="9">
    <location>
        <begin position="70"/>
        <end position="259"/>
    </location>
</feature>
<keyword evidence="6" id="KW-0297">G-protein coupled receptor</keyword>
<evidence type="ECO:0000256" key="6">
    <source>
        <dbReference type="RuleBase" id="RU000688"/>
    </source>
</evidence>
<feature type="region of interest" description="Disordered" evidence="7">
    <location>
        <begin position="260"/>
        <end position="319"/>
    </location>
</feature>
<feature type="transmembrane region" description="Helical" evidence="8">
    <location>
        <begin position="206"/>
        <end position="228"/>
    </location>
</feature>
<dbReference type="KEGG" id="bfo:118407102"/>
<evidence type="ECO:0000256" key="7">
    <source>
        <dbReference type="SAM" id="MobiDB-lite"/>
    </source>
</evidence>
<dbReference type="Proteomes" id="UP000001554">
    <property type="component" value="Chromosome 19"/>
</dbReference>
<dbReference type="AlphaFoldDB" id="A0A9J7KK55"/>
<dbReference type="Gene3D" id="1.20.1070.10">
    <property type="entry name" value="Rhodopsin 7-helix transmembrane proteins"/>
    <property type="match status" value="1"/>
</dbReference>
<dbReference type="PROSITE" id="PS50262">
    <property type="entry name" value="G_PROTEIN_RECEP_F1_2"/>
    <property type="match status" value="1"/>
</dbReference>